<evidence type="ECO:0000313" key="2">
    <source>
        <dbReference type="EMBL" id="KAF3428809.1"/>
    </source>
</evidence>
<dbReference type="AlphaFoldDB" id="A0A833RHB0"/>
<dbReference type="Proteomes" id="UP000655588">
    <property type="component" value="Unassembled WGS sequence"/>
</dbReference>
<evidence type="ECO:0000256" key="1">
    <source>
        <dbReference type="SAM" id="Phobius"/>
    </source>
</evidence>
<protein>
    <submittedName>
        <fullName evidence="2">Uncharacterized protein</fullName>
    </submittedName>
</protein>
<keyword evidence="1" id="KW-0472">Membrane</keyword>
<evidence type="ECO:0000313" key="3">
    <source>
        <dbReference type="Proteomes" id="UP000655588"/>
    </source>
</evidence>
<sequence length="79" mass="9137">MRYKYIGAIGAFLIAIVCLLSGLMYYFNQGTHMSSGNVPLSQHHYLSTTEKLVRSAKPMSLRRRRTELLSDVWHPFYNV</sequence>
<name>A0A833RHB0_9HYME</name>
<keyword evidence="1" id="KW-0812">Transmembrane</keyword>
<organism evidence="2 3">
    <name type="scientific">Frieseomelitta varia</name>
    <dbReference type="NCBI Taxonomy" id="561572"/>
    <lineage>
        <taxon>Eukaryota</taxon>
        <taxon>Metazoa</taxon>
        <taxon>Ecdysozoa</taxon>
        <taxon>Arthropoda</taxon>
        <taxon>Hexapoda</taxon>
        <taxon>Insecta</taxon>
        <taxon>Pterygota</taxon>
        <taxon>Neoptera</taxon>
        <taxon>Endopterygota</taxon>
        <taxon>Hymenoptera</taxon>
        <taxon>Apocrita</taxon>
        <taxon>Aculeata</taxon>
        <taxon>Apoidea</taxon>
        <taxon>Anthophila</taxon>
        <taxon>Apidae</taxon>
        <taxon>Frieseomelitta</taxon>
    </lineage>
</organism>
<dbReference type="EMBL" id="WNWW01000198">
    <property type="protein sequence ID" value="KAF3428809.1"/>
    <property type="molecule type" value="Genomic_DNA"/>
</dbReference>
<keyword evidence="3" id="KW-1185">Reference proteome</keyword>
<feature type="transmembrane region" description="Helical" evidence="1">
    <location>
        <begin position="6"/>
        <end position="27"/>
    </location>
</feature>
<comment type="caution">
    <text evidence="2">The sequence shown here is derived from an EMBL/GenBank/DDBJ whole genome shotgun (WGS) entry which is preliminary data.</text>
</comment>
<accession>A0A833RHB0</accession>
<keyword evidence="1" id="KW-1133">Transmembrane helix</keyword>
<proteinExistence type="predicted"/>
<reference evidence="2" key="1">
    <citation type="submission" date="2019-11" db="EMBL/GenBank/DDBJ databases">
        <title>The nuclear and mitochondrial genomes of Frieseomelitta varia - a highly eusocial stingless bee (Meliponini) with a permanently sterile worker caste.</title>
        <authorList>
            <person name="Freitas F.C.P."/>
            <person name="Lourenco A.P."/>
            <person name="Nunes F.M.F."/>
            <person name="Paschoal A.R."/>
            <person name="Abreu F.C.P."/>
            <person name="Barbin F.O."/>
            <person name="Bataglia L."/>
            <person name="Cardoso-Junior C.A.M."/>
            <person name="Cervoni M.S."/>
            <person name="Silva S.R."/>
            <person name="Dalarmi F."/>
            <person name="Del Lama M.A."/>
            <person name="Depintor T.S."/>
            <person name="Ferreira K.M."/>
            <person name="Goria P.S."/>
            <person name="Jaskot M.C."/>
            <person name="Lago D.C."/>
            <person name="Luna-Lucena D."/>
            <person name="Moda L.M."/>
            <person name="Nascimento L."/>
            <person name="Pedrino M."/>
            <person name="Rabico F.O."/>
            <person name="Sanches F.C."/>
            <person name="Santos D.E."/>
            <person name="Santos C.G."/>
            <person name="Vieira J."/>
            <person name="Lopes T.F."/>
            <person name="Barchuk A.R."/>
            <person name="Hartfelder K."/>
            <person name="Simoes Z.L.P."/>
            <person name="Bitondi M.M.G."/>
            <person name="Pinheiro D.G."/>
        </authorList>
    </citation>
    <scope>NUCLEOTIDE SEQUENCE</scope>
    <source>
        <strain evidence="2">USP_RPSP 00005682</strain>
        <tissue evidence="2">Whole individual</tissue>
    </source>
</reference>
<gene>
    <name evidence="2" type="ORF">E2986_13042</name>
</gene>